<dbReference type="CDD" id="cd00023">
    <property type="entry name" value="BBI"/>
    <property type="match status" value="1"/>
</dbReference>
<dbReference type="Gene3D" id="2.10.69.10">
    <property type="entry name" value="Cysteine Protease (Bromelain) Inhibitor, subunit H"/>
    <property type="match status" value="1"/>
</dbReference>
<dbReference type="Proteomes" id="UP001417504">
    <property type="component" value="Unassembled WGS sequence"/>
</dbReference>
<evidence type="ECO:0000259" key="8">
    <source>
        <dbReference type="PROSITE" id="PS00281"/>
    </source>
</evidence>
<organism evidence="9 10">
    <name type="scientific">Stephania japonica</name>
    <dbReference type="NCBI Taxonomy" id="461633"/>
    <lineage>
        <taxon>Eukaryota</taxon>
        <taxon>Viridiplantae</taxon>
        <taxon>Streptophyta</taxon>
        <taxon>Embryophyta</taxon>
        <taxon>Tracheophyta</taxon>
        <taxon>Spermatophyta</taxon>
        <taxon>Magnoliopsida</taxon>
        <taxon>Ranunculales</taxon>
        <taxon>Menispermaceae</taxon>
        <taxon>Menispermoideae</taxon>
        <taxon>Cissampelideae</taxon>
        <taxon>Stephania</taxon>
    </lineage>
</organism>
<keyword evidence="3 6" id="KW-0722">Serine protease inhibitor</keyword>
<dbReference type="SUPFAM" id="SSF57247">
    <property type="entry name" value="Bowman-Birk inhibitor, BBI"/>
    <property type="match status" value="1"/>
</dbReference>
<dbReference type="EMBL" id="JBBNAE010000010">
    <property type="protein sequence ID" value="KAK9090602.1"/>
    <property type="molecule type" value="Genomic_DNA"/>
</dbReference>
<protein>
    <recommendedName>
        <fullName evidence="8">Bowman-Birk serine protease inhibitors family domain-containing protein</fullName>
    </recommendedName>
</protein>
<reference evidence="9 10" key="1">
    <citation type="submission" date="2024-01" db="EMBL/GenBank/DDBJ databases">
        <title>Genome assemblies of Stephania.</title>
        <authorList>
            <person name="Yang L."/>
        </authorList>
    </citation>
    <scope>NUCLEOTIDE SEQUENCE [LARGE SCALE GENOMIC DNA]</scope>
    <source>
        <strain evidence="9">QJT</strain>
        <tissue evidence="9">Leaf</tissue>
    </source>
</reference>
<keyword evidence="4" id="KW-1015">Disulfide bond</keyword>
<comment type="similarity">
    <text evidence="1 6">Belongs to the Bowman-Birk serine protease inhibitor family.</text>
</comment>
<dbReference type="InterPro" id="IPR000877">
    <property type="entry name" value="Prot_inh_BBI"/>
</dbReference>
<dbReference type="InterPro" id="IPR035995">
    <property type="entry name" value="Bowman-Birk_prot_inh"/>
</dbReference>
<accession>A0AAP0EH01</accession>
<keyword evidence="10" id="KW-1185">Reference proteome</keyword>
<sequence length="141" mass="15091">MDVLKPVTLAVVLIALLGASPPTVEARTNMPTILTTSAKSLENIDLDTVFVAESPDETTESNILSVVDSLGINDEEGNAVNCGGVACCNLEICTKSCPPQCRCMDKGVKCHAACKKCRCTKSIPRQCQCMDTTHYTYGKCK</sequence>
<dbReference type="PANTHER" id="PTHR33479">
    <property type="entry name" value="BOWMAN-BIRK TYPE BRAN TRYPSIN INHIBITOR"/>
    <property type="match status" value="1"/>
</dbReference>
<evidence type="ECO:0000256" key="4">
    <source>
        <dbReference type="ARBA" id="ARBA00023157"/>
    </source>
</evidence>
<evidence type="ECO:0000256" key="6">
    <source>
        <dbReference type="RuleBase" id="RU003856"/>
    </source>
</evidence>
<evidence type="ECO:0000256" key="2">
    <source>
        <dbReference type="ARBA" id="ARBA00022690"/>
    </source>
</evidence>
<feature type="signal peptide" evidence="7">
    <location>
        <begin position="1"/>
        <end position="26"/>
    </location>
</feature>
<dbReference type="SMART" id="SM00269">
    <property type="entry name" value="BowB"/>
    <property type="match status" value="1"/>
</dbReference>
<evidence type="ECO:0000313" key="9">
    <source>
        <dbReference type="EMBL" id="KAK9090602.1"/>
    </source>
</evidence>
<gene>
    <name evidence="9" type="ORF">Sjap_023779</name>
</gene>
<feature type="site" description="Reactive bond for trypsin" evidence="5">
    <location>
        <begin position="121"/>
        <end position="122"/>
    </location>
</feature>
<name>A0AAP0EH01_9MAGN</name>
<dbReference type="GO" id="GO:0005576">
    <property type="term" value="C:extracellular region"/>
    <property type="evidence" value="ECO:0007669"/>
    <property type="project" value="InterPro"/>
</dbReference>
<dbReference type="GO" id="GO:0004867">
    <property type="term" value="F:serine-type endopeptidase inhibitor activity"/>
    <property type="evidence" value="ECO:0007669"/>
    <property type="project" value="UniProtKB-KW"/>
</dbReference>
<dbReference type="PANTHER" id="PTHR33479:SF19">
    <property type="entry name" value="BOWMAN-BIRK TYPE PROTEINASE INHIBITOR C-II"/>
    <property type="match status" value="1"/>
</dbReference>
<evidence type="ECO:0000256" key="5">
    <source>
        <dbReference type="PIRSR" id="PIRSR600877-50"/>
    </source>
</evidence>
<evidence type="ECO:0000313" key="10">
    <source>
        <dbReference type="Proteomes" id="UP001417504"/>
    </source>
</evidence>
<keyword evidence="2 6" id="KW-0646">Protease inhibitor</keyword>
<evidence type="ECO:0000256" key="1">
    <source>
        <dbReference type="ARBA" id="ARBA00008506"/>
    </source>
</evidence>
<feature type="chain" id="PRO_5042867934" description="Bowman-Birk serine protease inhibitors family domain-containing protein" evidence="7">
    <location>
        <begin position="27"/>
        <end position="141"/>
    </location>
</feature>
<keyword evidence="7" id="KW-0732">Signal</keyword>
<proteinExistence type="inferred from homology"/>
<comment type="caution">
    <text evidence="9">The sequence shown here is derived from an EMBL/GenBank/DDBJ whole genome shotgun (WGS) entry which is preliminary data.</text>
</comment>
<dbReference type="AlphaFoldDB" id="A0AAP0EH01"/>
<evidence type="ECO:0000256" key="7">
    <source>
        <dbReference type="SAM" id="SignalP"/>
    </source>
</evidence>
<evidence type="ECO:0000256" key="3">
    <source>
        <dbReference type="ARBA" id="ARBA00022900"/>
    </source>
</evidence>
<dbReference type="Pfam" id="PF00228">
    <property type="entry name" value="Bowman-Birk_leg"/>
    <property type="match status" value="1"/>
</dbReference>
<feature type="site" description="Reactive bond for trypsin" evidence="5">
    <location>
        <begin position="95"/>
        <end position="96"/>
    </location>
</feature>
<feature type="domain" description="Bowman-Birk serine protease inhibitors family" evidence="8">
    <location>
        <begin position="103"/>
        <end position="117"/>
    </location>
</feature>
<dbReference type="PROSITE" id="PS00281">
    <property type="entry name" value="BOWMAN_BIRK"/>
    <property type="match status" value="1"/>
</dbReference>